<reference evidence="4 5" key="1">
    <citation type="submission" date="2019-08" db="EMBL/GenBank/DDBJ databases">
        <title>Draft genome sequences of two oriental melons (Cucumis melo L. var makuwa).</title>
        <authorList>
            <person name="Kwon S.-Y."/>
        </authorList>
    </citation>
    <scope>NUCLEOTIDE SEQUENCE [LARGE SCALE GENOMIC DNA]</scope>
    <source>
        <strain evidence="5">cv. Chang Bougi</strain>
        <strain evidence="4">cv. SW 3</strain>
        <tissue evidence="2">Leaf</tissue>
    </source>
</reference>
<evidence type="ECO:0000313" key="2">
    <source>
        <dbReference type="EMBL" id="KAA0049832.1"/>
    </source>
</evidence>
<evidence type="ECO:0000313" key="5">
    <source>
        <dbReference type="Proteomes" id="UP000321947"/>
    </source>
</evidence>
<dbReference type="InterPro" id="IPR002156">
    <property type="entry name" value="RNaseH_domain"/>
</dbReference>
<dbReference type="AlphaFoldDB" id="A0A5A7U212"/>
<dbReference type="InterPro" id="IPR012337">
    <property type="entry name" value="RNaseH-like_sf"/>
</dbReference>
<accession>A0A5A7U212</accession>
<evidence type="ECO:0000313" key="4">
    <source>
        <dbReference type="Proteomes" id="UP000321393"/>
    </source>
</evidence>
<evidence type="ECO:0000259" key="1">
    <source>
        <dbReference type="Pfam" id="PF13456"/>
    </source>
</evidence>
<evidence type="ECO:0000313" key="3">
    <source>
        <dbReference type="EMBL" id="TYK08689.1"/>
    </source>
</evidence>
<protein>
    <recommendedName>
        <fullName evidence="1">RNase H type-1 domain-containing protein</fullName>
    </recommendedName>
</protein>
<comment type="caution">
    <text evidence="2">The sequence shown here is derived from an EMBL/GenBank/DDBJ whole genome shotgun (WGS) entry which is preliminary data.</text>
</comment>
<dbReference type="Proteomes" id="UP000321393">
    <property type="component" value="Unassembled WGS sequence"/>
</dbReference>
<organism evidence="2 4">
    <name type="scientific">Cucumis melo var. makuwa</name>
    <name type="common">Oriental melon</name>
    <dbReference type="NCBI Taxonomy" id="1194695"/>
    <lineage>
        <taxon>Eukaryota</taxon>
        <taxon>Viridiplantae</taxon>
        <taxon>Streptophyta</taxon>
        <taxon>Embryophyta</taxon>
        <taxon>Tracheophyta</taxon>
        <taxon>Spermatophyta</taxon>
        <taxon>Magnoliopsida</taxon>
        <taxon>eudicotyledons</taxon>
        <taxon>Gunneridae</taxon>
        <taxon>Pentapetalae</taxon>
        <taxon>rosids</taxon>
        <taxon>fabids</taxon>
        <taxon>Cucurbitales</taxon>
        <taxon>Cucurbitaceae</taxon>
        <taxon>Benincaseae</taxon>
        <taxon>Cucumis</taxon>
    </lineage>
</organism>
<dbReference type="OrthoDB" id="1731372at2759"/>
<dbReference type="InterPro" id="IPR036397">
    <property type="entry name" value="RNaseH_sf"/>
</dbReference>
<dbReference type="Proteomes" id="UP000321947">
    <property type="component" value="Unassembled WGS sequence"/>
</dbReference>
<proteinExistence type="predicted"/>
<dbReference type="EMBL" id="SSTD01012495">
    <property type="protein sequence ID" value="TYK08689.1"/>
    <property type="molecule type" value="Genomic_DNA"/>
</dbReference>
<dbReference type="EMBL" id="SSTE01012020">
    <property type="protein sequence ID" value="KAA0049832.1"/>
    <property type="molecule type" value="Genomic_DNA"/>
</dbReference>
<dbReference type="SUPFAM" id="SSF53098">
    <property type="entry name" value="Ribonuclease H-like"/>
    <property type="match status" value="1"/>
</dbReference>
<sequence>MQEMYELNLGLFRGCGAAGISPYYTDWVYHRELVNLYRGIERVDEGTSSERENLSHDFFSPAMEPSLENSRFMVVSKHSNSESVDNNFYDVLDKVLHVSISTGMTCLAIQVYMESVILANQTHQVFYFEDLQNEIVIGHSMDEHIENDTLCKPRVVLIVVQRSIVHHVADDFINDDDAQLSPQNMSLELDNVFNNAGGVGESSSMGNTLDCPPPTRTSWRCQYSQKLELDKYALKWVDVPLEYIKVIKGDLRRWFMLDFTDRALTRFVEQQMLSMWKEFKGDNHRHFKQFNNSKEACANPPPRMMNRAITDLHAFTVHLVEKADLIKYIMFRPIISRHLAKWAVLLQQYDIVYISQKAIKGQALVDFLADHPIPSDWKLCEDLPDDEVFFMKVMEPWTMYFDGTARKSGEGQASSSILALINGLQMALEIGVSVIEIYGDSKLIINQLSLQYDVKHEDLKPYFTYA</sequence>
<name>A0A5A7U212_CUCMM</name>
<dbReference type="Gene3D" id="3.30.420.10">
    <property type="entry name" value="Ribonuclease H-like superfamily/Ribonuclease H"/>
    <property type="match status" value="1"/>
</dbReference>
<dbReference type="Pfam" id="PF13456">
    <property type="entry name" value="RVT_3"/>
    <property type="match status" value="1"/>
</dbReference>
<gene>
    <name evidence="3" type="ORF">E5676_scaffold118G00400</name>
    <name evidence="2" type="ORF">E6C27_scaffold1591G00280</name>
</gene>
<dbReference type="PANTHER" id="PTHR48475:SF1">
    <property type="entry name" value="RNASE H TYPE-1 DOMAIN-CONTAINING PROTEIN"/>
    <property type="match status" value="1"/>
</dbReference>
<feature type="domain" description="RNase H type-1" evidence="1">
    <location>
        <begin position="412"/>
        <end position="461"/>
    </location>
</feature>
<dbReference type="PANTHER" id="PTHR48475">
    <property type="entry name" value="RIBONUCLEASE H"/>
    <property type="match status" value="1"/>
</dbReference>
<dbReference type="GO" id="GO:0004523">
    <property type="term" value="F:RNA-DNA hybrid ribonuclease activity"/>
    <property type="evidence" value="ECO:0007669"/>
    <property type="project" value="InterPro"/>
</dbReference>
<dbReference type="GO" id="GO:0003676">
    <property type="term" value="F:nucleic acid binding"/>
    <property type="evidence" value="ECO:0007669"/>
    <property type="project" value="InterPro"/>
</dbReference>